<dbReference type="Pfam" id="PF00686">
    <property type="entry name" value="CBM_20"/>
    <property type="match status" value="1"/>
</dbReference>
<sequence length="214" mass="24606">MQRWFFLEDPNNAALRATKGNVSLSTESRESIEYPPRKWLFSARVPDLTKEETVCVIGDVSELGSWQPDKCVPLEREEDTDLWSTVIEIPEKRRWNLDIAVIDANAVSPTYSDEPHDYGNYDNLERIDRGWLNKETIIQLKLCNNPLTLFRPKYYNRTINIKVTPVNLARHNSFPKSMSEALDESLSAETQDTVENPKHAFTEVASLSDDDPTF</sequence>
<organism evidence="3 4">
    <name type="scientific">Rhamnusium bicolor</name>
    <dbReference type="NCBI Taxonomy" id="1586634"/>
    <lineage>
        <taxon>Eukaryota</taxon>
        <taxon>Metazoa</taxon>
        <taxon>Ecdysozoa</taxon>
        <taxon>Arthropoda</taxon>
        <taxon>Hexapoda</taxon>
        <taxon>Insecta</taxon>
        <taxon>Pterygota</taxon>
        <taxon>Neoptera</taxon>
        <taxon>Endopterygota</taxon>
        <taxon>Coleoptera</taxon>
        <taxon>Polyphaga</taxon>
        <taxon>Cucujiformia</taxon>
        <taxon>Chrysomeloidea</taxon>
        <taxon>Cerambycidae</taxon>
        <taxon>Lepturinae</taxon>
        <taxon>Rhagiini</taxon>
        <taxon>Rhamnusium</taxon>
    </lineage>
</organism>
<dbReference type="InterPro" id="IPR013783">
    <property type="entry name" value="Ig-like_fold"/>
</dbReference>
<evidence type="ECO:0000256" key="1">
    <source>
        <dbReference type="SAM" id="MobiDB-lite"/>
    </source>
</evidence>
<proteinExistence type="predicted"/>
<dbReference type="InterPro" id="IPR002044">
    <property type="entry name" value="CBM20"/>
</dbReference>
<keyword evidence="4" id="KW-1185">Reference proteome</keyword>
<dbReference type="Proteomes" id="UP001162156">
    <property type="component" value="Unassembled WGS sequence"/>
</dbReference>
<dbReference type="AlphaFoldDB" id="A0AAV8Y443"/>
<dbReference type="GO" id="GO:2001070">
    <property type="term" value="F:starch binding"/>
    <property type="evidence" value="ECO:0007669"/>
    <property type="project" value="InterPro"/>
</dbReference>
<gene>
    <name evidence="3" type="ORF">NQ314_009207</name>
</gene>
<evidence type="ECO:0000259" key="2">
    <source>
        <dbReference type="Pfam" id="PF00686"/>
    </source>
</evidence>
<feature type="domain" description="CBM20" evidence="2">
    <location>
        <begin position="47"/>
        <end position="105"/>
    </location>
</feature>
<dbReference type="Gene3D" id="2.60.40.10">
    <property type="entry name" value="Immunoglobulins"/>
    <property type="match status" value="1"/>
</dbReference>
<feature type="region of interest" description="Disordered" evidence="1">
    <location>
        <begin position="180"/>
        <end position="214"/>
    </location>
</feature>
<evidence type="ECO:0000313" key="3">
    <source>
        <dbReference type="EMBL" id="KAJ8945455.1"/>
    </source>
</evidence>
<reference evidence="3" key="1">
    <citation type="journal article" date="2023" name="Insect Mol. Biol.">
        <title>Genome sequencing provides insights into the evolution of gene families encoding plant cell wall-degrading enzymes in longhorned beetles.</title>
        <authorList>
            <person name="Shin N.R."/>
            <person name="Okamura Y."/>
            <person name="Kirsch R."/>
            <person name="Pauchet Y."/>
        </authorList>
    </citation>
    <scope>NUCLEOTIDE SEQUENCE</scope>
    <source>
        <strain evidence="3">RBIC_L_NR</strain>
    </source>
</reference>
<dbReference type="SUPFAM" id="SSF49452">
    <property type="entry name" value="Starch-binding domain-like"/>
    <property type="match status" value="1"/>
</dbReference>
<protein>
    <recommendedName>
        <fullName evidence="2">CBM20 domain-containing protein</fullName>
    </recommendedName>
</protein>
<dbReference type="InterPro" id="IPR013784">
    <property type="entry name" value="Carb-bd-like_fold"/>
</dbReference>
<name>A0AAV8Y443_9CUCU</name>
<accession>A0AAV8Y443</accession>
<evidence type="ECO:0000313" key="4">
    <source>
        <dbReference type="Proteomes" id="UP001162156"/>
    </source>
</evidence>
<comment type="caution">
    <text evidence="3">The sequence shown here is derived from an EMBL/GenBank/DDBJ whole genome shotgun (WGS) entry which is preliminary data.</text>
</comment>
<dbReference type="EMBL" id="JANEYF010002509">
    <property type="protein sequence ID" value="KAJ8945455.1"/>
    <property type="molecule type" value="Genomic_DNA"/>
</dbReference>